<keyword evidence="3" id="KW-1185">Reference proteome</keyword>
<comment type="caution">
    <text evidence="2">The sequence shown here is derived from an EMBL/GenBank/DDBJ whole genome shotgun (WGS) entry which is preliminary data.</text>
</comment>
<evidence type="ECO:0000313" key="3">
    <source>
        <dbReference type="Proteomes" id="UP000322234"/>
    </source>
</evidence>
<protein>
    <recommendedName>
        <fullName evidence="1">KRAB domain-containing protein</fullName>
    </recommendedName>
</protein>
<dbReference type="InterPro" id="IPR050169">
    <property type="entry name" value="Krueppel_C2H2_ZnF"/>
</dbReference>
<feature type="domain" description="KRAB" evidence="1">
    <location>
        <begin position="106"/>
        <end position="178"/>
    </location>
</feature>
<evidence type="ECO:0000313" key="2">
    <source>
        <dbReference type="EMBL" id="MXQ89152.1"/>
    </source>
</evidence>
<gene>
    <name evidence="2" type="ORF">E5288_WYG015072</name>
</gene>
<dbReference type="PANTHER" id="PTHR23232">
    <property type="entry name" value="KRAB DOMAIN C2H2 ZINC FINGER"/>
    <property type="match status" value="1"/>
</dbReference>
<dbReference type="InterPro" id="IPR036051">
    <property type="entry name" value="KRAB_dom_sf"/>
</dbReference>
<dbReference type="CDD" id="cd07765">
    <property type="entry name" value="KRAB_A-box"/>
    <property type="match status" value="1"/>
</dbReference>
<reference evidence="2" key="1">
    <citation type="submission" date="2019-10" db="EMBL/GenBank/DDBJ databases">
        <title>The sequence and de novo assembly of the wild yak genome.</title>
        <authorList>
            <person name="Liu Y."/>
        </authorList>
    </citation>
    <scope>NUCLEOTIDE SEQUENCE [LARGE SCALE GENOMIC DNA]</scope>
    <source>
        <strain evidence="2">WY2019</strain>
    </source>
</reference>
<dbReference type="InterPro" id="IPR001909">
    <property type="entry name" value="KRAB"/>
</dbReference>
<accession>A0A6B0RID6</accession>
<organism evidence="2 3">
    <name type="scientific">Bos mutus</name>
    <name type="common">wild yak</name>
    <dbReference type="NCBI Taxonomy" id="72004"/>
    <lineage>
        <taxon>Eukaryota</taxon>
        <taxon>Metazoa</taxon>
        <taxon>Chordata</taxon>
        <taxon>Craniata</taxon>
        <taxon>Vertebrata</taxon>
        <taxon>Euteleostomi</taxon>
        <taxon>Mammalia</taxon>
        <taxon>Eutheria</taxon>
        <taxon>Laurasiatheria</taxon>
        <taxon>Artiodactyla</taxon>
        <taxon>Ruminantia</taxon>
        <taxon>Pecora</taxon>
        <taxon>Bovidae</taxon>
        <taxon>Bovinae</taxon>
        <taxon>Bos</taxon>
    </lineage>
</organism>
<sequence length="228" mass="25967">MMTVDLKASVQELGKEAVLLEEAAEAPGFQLKPAESQPVGMSQEEGVWNIHQGLQELLSRNTHKVPEPVCERVVPTYQILAFPEQTNIKDWTMTPEFILPESQSLLKFEEVAIYFSQEEWELLDPTQKALYNGVMHENYKTVIFLALFVLPKPKVISYLEQEEKPYIQGSPVFKDNPGDLLSEIKLKNDMENHQPMCLSDLEIQAPGDIVSKKSQCECSSENNRQRKS</sequence>
<dbReference type="AlphaFoldDB" id="A0A6B0RID6"/>
<evidence type="ECO:0000259" key="1">
    <source>
        <dbReference type="PROSITE" id="PS50805"/>
    </source>
</evidence>
<dbReference type="PANTHER" id="PTHR23232:SF142">
    <property type="entry name" value="GASTRULA ZINC FINGER PROTEIN XLCGF57.1-LIKE-RELATED"/>
    <property type="match status" value="1"/>
</dbReference>
<dbReference type="SMART" id="SM00349">
    <property type="entry name" value="KRAB"/>
    <property type="match status" value="1"/>
</dbReference>
<name>A0A6B0RID6_9CETA</name>
<dbReference type="EMBL" id="VBQZ03000053">
    <property type="protein sequence ID" value="MXQ89152.1"/>
    <property type="molecule type" value="Genomic_DNA"/>
</dbReference>
<dbReference type="Proteomes" id="UP000322234">
    <property type="component" value="Unassembled WGS sequence"/>
</dbReference>
<dbReference type="Gene3D" id="6.10.140.140">
    <property type="match status" value="1"/>
</dbReference>
<dbReference type="Pfam" id="PF01352">
    <property type="entry name" value="KRAB"/>
    <property type="match status" value="1"/>
</dbReference>
<dbReference type="GO" id="GO:0006355">
    <property type="term" value="P:regulation of DNA-templated transcription"/>
    <property type="evidence" value="ECO:0007669"/>
    <property type="project" value="InterPro"/>
</dbReference>
<dbReference type="SUPFAM" id="SSF109640">
    <property type="entry name" value="KRAB domain (Kruppel-associated box)"/>
    <property type="match status" value="1"/>
</dbReference>
<dbReference type="PROSITE" id="PS50805">
    <property type="entry name" value="KRAB"/>
    <property type="match status" value="1"/>
</dbReference>
<proteinExistence type="predicted"/>